<dbReference type="AlphaFoldDB" id="A0AAE0ZFG9"/>
<keyword evidence="2" id="KW-1185">Reference proteome</keyword>
<dbReference type="Proteomes" id="UP001283361">
    <property type="component" value="Unassembled WGS sequence"/>
</dbReference>
<proteinExistence type="predicted"/>
<name>A0AAE0ZFG9_9GAST</name>
<evidence type="ECO:0000313" key="1">
    <source>
        <dbReference type="EMBL" id="KAK3767801.1"/>
    </source>
</evidence>
<accession>A0AAE0ZFG9</accession>
<protein>
    <submittedName>
        <fullName evidence="1">Uncharacterized protein</fullName>
    </submittedName>
</protein>
<comment type="caution">
    <text evidence="1">The sequence shown here is derived from an EMBL/GenBank/DDBJ whole genome shotgun (WGS) entry which is preliminary data.</text>
</comment>
<reference evidence="1" key="1">
    <citation type="journal article" date="2023" name="G3 (Bethesda)">
        <title>A reference genome for the long-term kleptoplast-retaining sea slug Elysia crispata morphotype clarki.</title>
        <authorList>
            <person name="Eastman K.E."/>
            <person name="Pendleton A.L."/>
            <person name="Shaikh M.A."/>
            <person name="Suttiyut T."/>
            <person name="Ogas R."/>
            <person name="Tomko P."/>
            <person name="Gavelis G."/>
            <person name="Widhalm J.R."/>
            <person name="Wisecaver J.H."/>
        </authorList>
    </citation>
    <scope>NUCLEOTIDE SEQUENCE</scope>
    <source>
        <strain evidence="1">ECLA1</strain>
    </source>
</reference>
<sequence length="249" mass="28392">MSVACTTLQAWYGRGPVYLTDGLTFTLYSFISHSPGGSKIMTAPRGIWRRRARLLFGNKEECVGKKNPITKVQTEPDSIPALLRETLFPRLSFRILMFESTVLAASFNKHSITIFRIYVPYFRYPRQPRKGDNAREIFNLTLLPQELSRFDDGILWSGTSRLVPSHTELAMKANSEVPQHSSTNHHAHAVVSHHSELYTVILFPTGIDTPQFPALTTQDDVMKTWPGQMDITWPELDGYNLARVVLRHY</sequence>
<gene>
    <name evidence="1" type="ORF">RRG08_053945</name>
</gene>
<evidence type="ECO:0000313" key="2">
    <source>
        <dbReference type="Proteomes" id="UP001283361"/>
    </source>
</evidence>
<organism evidence="1 2">
    <name type="scientific">Elysia crispata</name>
    <name type="common">lettuce slug</name>
    <dbReference type="NCBI Taxonomy" id="231223"/>
    <lineage>
        <taxon>Eukaryota</taxon>
        <taxon>Metazoa</taxon>
        <taxon>Spiralia</taxon>
        <taxon>Lophotrochozoa</taxon>
        <taxon>Mollusca</taxon>
        <taxon>Gastropoda</taxon>
        <taxon>Heterobranchia</taxon>
        <taxon>Euthyneura</taxon>
        <taxon>Panpulmonata</taxon>
        <taxon>Sacoglossa</taxon>
        <taxon>Placobranchoidea</taxon>
        <taxon>Plakobranchidae</taxon>
        <taxon>Elysia</taxon>
    </lineage>
</organism>
<dbReference type="EMBL" id="JAWDGP010004106">
    <property type="protein sequence ID" value="KAK3767801.1"/>
    <property type="molecule type" value="Genomic_DNA"/>
</dbReference>